<dbReference type="GO" id="GO:0016787">
    <property type="term" value="F:hydrolase activity"/>
    <property type="evidence" value="ECO:0007669"/>
    <property type="project" value="UniProtKB-KW"/>
</dbReference>
<proteinExistence type="predicted"/>
<protein>
    <recommendedName>
        <fullName evidence="2">Sialate O-acetylesterase domain-containing protein</fullName>
    </recommendedName>
</protein>
<name>A0A1C7MY56_9FUNG</name>
<keyword evidence="1" id="KW-0378">Hydrolase</keyword>
<dbReference type="PANTHER" id="PTHR31988:SF19">
    <property type="entry name" value="9-O-ACETYL-N-ACETYLNEURAMINIC ACID DEACETYLASE-RELATED"/>
    <property type="match status" value="1"/>
</dbReference>
<evidence type="ECO:0000313" key="4">
    <source>
        <dbReference type="Proteomes" id="UP000093000"/>
    </source>
</evidence>
<dbReference type="AlphaFoldDB" id="A0A1C7MY56"/>
<evidence type="ECO:0000259" key="2">
    <source>
        <dbReference type="Pfam" id="PF03629"/>
    </source>
</evidence>
<dbReference type="InterPro" id="IPR005181">
    <property type="entry name" value="SASA"/>
</dbReference>
<dbReference type="EMBL" id="LUGH01001051">
    <property type="protein sequence ID" value="OBZ81805.1"/>
    <property type="molecule type" value="Genomic_DNA"/>
</dbReference>
<reference evidence="3 4" key="1">
    <citation type="submission" date="2016-03" db="EMBL/GenBank/DDBJ databases">
        <title>Choanephora cucurbitarum.</title>
        <authorList>
            <person name="Min B."/>
            <person name="Park H."/>
            <person name="Park J.-H."/>
            <person name="Shin H.-D."/>
            <person name="Choi I.-G."/>
        </authorList>
    </citation>
    <scope>NUCLEOTIDE SEQUENCE [LARGE SCALE GENOMIC DNA]</scope>
    <source>
        <strain evidence="3 4">KUS-F28377</strain>
    </source>
</reference>
<sequence>MIYNIDDIRPYQVLQRAYGKDYAVVSKHKDVNLQFTIGGPHYFCGGSCPFYVGDIWVMAGGSNMQGLGYKTDFFTMKMLQQPVEHDEAFLFDSSEQWRNFENDPSHELTKSSRAVHDNAFGSLNKFIHDYDCKGASLAPAFVNTYKEINPGVPIALVPCAQDESTSDNWETNSKDPNSSLYGAMLDKIRGIGGKIAGILWYQGESDAKDSTRAKKYDAFFRSWVSELRKDLKQPNLPVAFVQIGLHNFTKPELKENWKKIQHAQFEMFGRSPYIAGIASSDAVLDVFYNLSAIGLSLVGRRLAYAADKALKGQGASATPLPSNAYVQKSSRYHASGPWVVMSIYLNFKSLDSPWKIEPNQPVVGFSFGEAEIPIIKAFVEDAKTGSIRLYLPDVFDELLKIHYGMQPGQANLITEDGRALPAFRNFLV</sequence>
<organism evidence="3 4">
    <name type="scientific">Choanephora cucurbitarum</name>
    <dbReference type="NCBI Taxonomy" id="101091"/>
    <lineage>
        <taxon>Eukaryota</taxon>
        <taxon>Fungi</taxon>
        <taxon>Fungi incertae sedis</taxon>
        <taxon>Mucoromycota</taxon>
        <taxon>Mucoromycotina</taxon>
        <taxon>Mucoromycetes</taxon>
        <taxon>Mucorales</taxon>
        <taxon>Mucorineae</taxon>
        <taxon>Choanephoraceae</taxon>
        <taxon>Choanephoroideae</taxon>
        <taxon>Choanephora</taxon>
    </lineage>
</organism>
<evidence type="ECO:0000256" key="1">
    <source>
        <dbReference type="ARBA" id="ARBA00022801"/>
    </source>
</evidence>
<comment type="caution">
    <text evidence="3">The sequence shown here is derived from an EMBL/GenBank/DDBJ whole genome shotgun (WGS) entry which is preliminary data.</text>
</comment>
<dbReference type="Gene3D" id="3.40.50.1110">
    <property type="entry name" value="SGNH hydrolase"/>
    <property type="match status" value="1"/>
</dbReference>
<dbReference type="SUPFAM" id="SSF52266">
    <property type="entry name" value="SGNH hydrolase"/>
    <property type="match status" value="1"/>
</dbReference>
<dbReference type="InterPro" id="IPR036514">
    <property type="entry name" value="SGNH_hydro_sf"/>
</dbReference>
<gene>
    <name evidence="3" type="ORF">A0J61_10147</name>
</gene>
<dbReference type="InParanoid" id="A0A1C7MY56"/>
<keyword evidence="4" id="KW-1185">Reference proteome</keyword>
<dbReference type="Proteomes" id="UP000093000">
    <property type="component" value="Unassembled WGS sequence"/>
</dbReference>
<dbReference type="InterPro" id="IPR052940">
    <property type="entry name" value="Carb_Esterase_6"/>
</dbReference>
<feature type="domain" description="Sialate O-acetylesterase" evidence="2">
    <location>
        <begin position="53"/>
        <end position="304"/>
    </location>
</feature>
<dbReference type="OrthoDB" id="42638at2759"/>
<evidence type="ECO:0000313" key="3">
    <source>
        <dbReference type="EMBL" id="OBZ81805.1"/>
    </source>
</evidence>
<dbReference type="PANTHER" id="PTHR31988">
    <property type="entry name" value="ESTERASE, PUTATIVE (DUF303)-RELATED"/>
    <property type="match status" value="1"/>
</dbReference>
<dbReference type="Pfam" id="PF03629">
    <property type="entry name" value="SASA"/>
    <property type="match status" value="1"/>
</dbReference>
<accession>A0A1C7MY56</accession>